<protein>
    <submittedName>
        <fullName evidence="2">CAC1I protein</fullName>
    </submittedName>
</protein>
<dbReference type="EMBL" id="JAATIS010003638">
    <property type="protein sequence ID" value="KAG2464316.1"/>
    <property type="molecule type" value="Genomic_DNA"/>
</dbReference>
<organism evidence="2 3">
    <name type="scientific">Polypterus senegalus</name>
    <name type="common">Senegal bichir</name>
    <dbReference type="NCBI Taxonomy" id="55291"/>
    <lineage>
        <taxon>Eukaryota</taxon>
        <taxon>Metazoa</taxon>
        <taxon>Chordata</taxon>
        <taxon>Craniata</taxon>
        <taxon>Vertebrata</taxon>
        <taxon>Euteleostomi</taxon>
        <taxon>Actinopterygii</taxon>
        <taxon>Polypteriformes</taxon>
        <taxon>Polypteridae</taxon>
        <taxon>Polypterus</taxon>
    </lineage>
</organism>
<reference evidence="2 3" key="1">
    <citation type="journal article" date="2021" name="Cell">
        <title>Tracing the genetic footprints of vertebrate landing in non-teleost ray-finned fishes.</title>
        <authorList>
            <person name="Bi X."/>
            <person name="Wang K."/>
            <person name="Yang L."/>
            <person name="Pan H."/>
            <person name="Jiang H."/>
            <person name="Wei Q."/>
            <person name="Fang M."/>
            <person name="Yu H."/>
            <person name="Zhu C."/>
            <person name="Cai Y."/>
            <person name="He Y."/>
            <person name="Gan X."/>
            <person name="Zeng H."/>
            <person name="Yu D."/>
            <person name="Zhu Y."/>
            <person name="Jiang H."/>
            <person name="Qiu Q."/>
            <person name="Yang H."/>
            <person name="Zhang Y.E."/>
            <person name="Wang W."/>
            <person name="Zhu M."/>
            <person name="He S."/>
            <person name="Zhang G."/>
        </authorList>
    </citation>
    <scope>NUCLEOTIDE SEQUENCE [LARGE SCALE GENOMIC DNA]</scope>
    <source>
        <strain evidence="2">Bchr_013</strain>
    </source>
</reference>
<comment type="caution">
    <text evidence="2">The sequence shown here is derived from an EMBL/GenBank/DDBJ whole genome shotgun (WGS) entry which is preliminary data.</text>
</comment>
<gene>
    <name evidence="2" type="primary">Cacna1i_3</name>
    <name evidence="2" type="ORF">GTO96_0002550</name>
</gene>
<feature type="non-terminal residue" evidence="2">
    <location>
        <position position="1"/>
    </location>
</feature>
<name>A0A8X7XA72_POLSE</name>
<accession>A0A8X7XA72</accession>
<dbReference type="Proteomes" id="UP000886611">
    <property type="component" value="Unassembled WGS sequence"/>
</dbReference>
<sequence length="95" mass="10273">MMTDEATRIFRQHTAGVGPCEDSGPAQTDGEGEEPGPDDPSTSQGVEIPNPELAAVVFFCLKQTTCPRNWCIRMVCNPYPFKAGPFVVSANLVEN</sequence>
<proteinExistence type="predicted"/>
<feature type="non-terminal residue" evidence="2">
    <location>
        <position position="95"/>
    </location>
</feature>
<keyword evidence="3" id="KW-1185">Reference proteome</keyword>
<dbReference type="AlphaFoldDB" id="A0A8X7XA72"/>
<evidence type="ECO:0000313" key="3">
    <source>
        <dbReference type="Proteomes" id="UP000886611"/>
    </source>
</evidence>
<feature type="region of interest" description="Disordered" evidence="1">
    <location>
        <begin position="1"/>
        <end position="48"/>
    </location>
</feature>
<evidence type="ECO:0000313" key="2">
    <source>
        <dbReference type="EMBL" id="KAG2464316.1"/>
    </source>
</evidence>
<evidence type="ECO:0000256" key="1">
    <source>
        <dbReference type="SAM" id="MobiDB-lite"/>
    </source>
</evidence>